<evidence type="ECO:0000313" key="1">
    <source>
        <dbReference type="EMBL" id="QEG35633.1"/>
    </source>
</evidence>
<dbReference type="Gene3D" id="2.60.120.260">
    <property type="entry name" value="Galactose-binding domain-like"/>
    <property type="match status" value="1"/>
</dbReference>
<reference evidence="1 2" key="1">
    <citation type="submission" date="2019-08" db="EMBL/GenBank/DDBJ databases">
        <title>Deep-cultivation of Planctomycetes and their phenomic and genomic characterization uncovers novel biology.</title>
        <authorList>
            <person name="Wiegand S."/>
            <person name="Jogler M."/>
            <person name="Boedeker C."/>
            <person name="Pinto D."/>
            <person name="Vollmers J."/>
            <person name="Rivas-Marin E."/>
            <person name="Kohn T."/>
            <person name="Peeters S.H."/>
            <person name="Heuer A."/>
            <person name="Rast P."/>
            <person name="Oberbeckmann S."/>
            <person name="Bunk B."/>
            <person name="Jeske O."/>
            <person name="Meyerdierks A."/>
            <person name="Storesund J.E."/>
            <person name="Kallscheuer N."/>
            <person name="Luecker S."/>
            <person name="Lage O.M."/>
            <person name="Pohl T."/>
            <person name="Merkel B.J."/>
            <person name="Hornburger P."/>
            <person name="Mueller R.-W."/>
            <person name="Bruemmer F."/>
            <person name="Labrenz M."/>
            <person name="Spormann A.M."/>
            <person name="Op den Camp H."/>
            <person name="Overmann J."/>
            <person name="Amann R."/>
            <person name="Jetten M.S.M."/>
            <person name="Mascher T."/>
            <person name="Medema M.H."/>
            <person name="Devos D.P."/>
            <person name="Kaster A.-K."/>
            <person name="Ovreas L."/>
            <person name="Rohde M."/>
            <person name="Galperin M.Y."/>
            <person name="Jogler C."/>
        </authorList>
    </citation>
    <scope>NUCLEOTIDE SEQUENCE [LARGE SCALE GENOMIC DNA]</scope>
    <source>
        <strain evidence="1 2">Pr1d</strain>
    </source>
</reference>
<dbReference type="Proteomes" id="UP000323917">
    <property type="component" value="Chromosome"/>
</dbReference>
<name>A0A5B9QNR9_9BACT</name>
<protein>
    <recommendedName>
        <fullName evidence="3">Glycosyl hydrolase-like 10 domain-containing protein</fullName>
    </recommendedName>
</protein>
<dbReference type="EMBL" id="CP042913">
    <property type="protein sequence ID" value="QEG35633.1"/>
    <property type="molecule type" value="Genomic_DNA"/>
</dbReference>
<sequence length="1306" mass="145821">MVGQGRPIKWILTSGLTATVRRCAFLMRFFFVALACSLFLVPCSWAETTTVRLRLAWGSGDGAKHRWFGTITCSDAILADLQPLGVETDATAAIQLDSNELRIEPLEKRGFDGCDVTITADLKSLIRFELRTDQSTLPTVVEVPLEEIVNGQIKEPIDSLESFVLAYRSPGDRFRVISSRENLIFQPGESWPLQLQVDFAKELEIGTVIVDAKLYGDIDSKAVWQATQEFTSKSALDEPLLFDVKCPQAEGGYRLTLTARPEENFTTRLVPGQKPKSYATREIDIVVVDPKANLPVLGDHWIPILSIAPSNPSWWQRLPSWAQVSRLSGKPPESIGNVRLIPRLGDADGLVEIPPPAQQSDPTWQAFALPVLETGVPHLIEVAYPKNVQQHLGISIVEPDAAGRVNASVVDSGLYVDEVVSKHETELAVHRLVFWPRTHSPQLLIVNRHGQLPGVFGTLTLSRHDDATSSLAVESEKEFATRRLLAGYIAKPVFAQNFGAPETLDPSSGMSVQSWTTFLEGARRMTQFLRLSGYNSVFVSVAADGSALYPSDILMPSPRYDTGQLAASGRDPYRKDVLELLLQVCDREKITIIPTIDLDTPLPRLEKLRSDTNQLEAGITCIDDKGRELRELDFIEANPQFGYNLLHESVQQEILALFDELVEQGCSHSAFAGVGIQLDSSGTAMLPGLEWGFDDHTCARFTAATGINLPTQGEDRFRKRAAILLSEQRQAWQSWKTQEITGFYTRVAQRVRSRQENARVFLLTEGLFSSPALQQSIRQSVSSTGRVKQLLSERGIDLEQLAEIPGLQIANSVTQIPSEHLQEHVTNVVLNEVAMKGELLPNERRTTDQLVYPVTRTHLPSYDKLSPFGSEMTHLTTAHQPSPSGALRDYYLTGTISGRPLPSIIVGGNSLPMILDVQRTKLLQTISELPTEYTESRSLQKQPVNLRIQRTEDSTYLVCLNESPWKLQFQVDLDTSNTPDWQLLGGLDLSNENSESLSSGILSNRATPWMAEIEPYGLRAWKFKDPQLKVEHLRIMDDGIMQDYLEQKIAAIQDRTGNLDIERNYRQLQNPDFELSEGTSRIFGWQVRRGPVGTVTVESEISHSGVNSLQIASGDELGVAAQSHLFPIPVTGQLVVSAYVKAGEMGLKSRLIVAVETEDDGRTYRRYKTFTADDLPPNQWSRCELSLNDLPVGDANQIRVQFHATGKTDLLVDDVELCDLRFDDQRRSELVKRVYAAKTALGDQQVVDCLRLVNEYWSRYLVEYVPPVEHEPVVLAKQPPATETSPEENRQKVGGRFRRLMPKIWR</sequence>
<organism evidence="1 2">
    <name type="scientific">Bythopirellula goksoeyrii</name>
    <dbReference type="NCBI Taxonomy" id="1400387"/>
    <lineage>
        <taxon>Bacteria</taxon>
        <taxon>Pseudomonadati</taxon>
        <taxon>Planctomycetota</taxon>
        <taxon>Planctomycetia</taxon>
        <taxon>Pirellulales</taxon>
        <taxon>Lacipirellulaceae</taxon>
        <taxon>Bythopirellula</taxon>
    </lineage>
</organism>
<dbReference type="Gene3D" id="3.20.20.80">
    <property type="entry name" value="Glycosidases"/>
    <property type="match status" value="1"/>
</dbReference>
<dbReference type="KEGG" id="bgok:Pr1d_29350"/>
<gene>
    <name evidence="1" type="ORF">Pr1d_29350</name>
</gene>
<evidence type="ECO:0000313" key="2">
    <source>
        <dbReference type="Proteomes" id="UP000323917"/>
    </source>
</evidence>
<proteinExistence type="predicted"/>
<keyword evidence="2" id="KW-1185">Reference proteome</keyword>
<evidence type="ECO:0008006" key="3">
    <source>
        <dbReference type="Google" id="ProtNLM"/>
    </source>
</evidence>
<accession>A0A5B9QNR9</accession>